<gene>
    <name evidence="2" type="ORF">G3R48_06035</name>
</gene>
<keyword evidence="3" id="KW-1185">Reference proteome</keyword>
<keyword evidence="1" id="KW-0812">Transmembrane</keyword>
<evidence type="ECO:0000313" key="3">
    <source>
        <dbReference type="Proteomes" id="UP000811844"/>
    </source>
</evidence>
<comment type="caution">
    <text evidence="2">The sequence shown here is derived from an EMBL/GenBank/DDBJ whole genome shotgun (WGS) entry which is preliminary data.</text>
</comment>
<evidence type="ECO:0000313" key="2">
    <source>
        <dbReference type="EMBL" id="MBR9727544.1"/>
    </source>
</evidence>
<evidence type="ECO:0000256" key="1">
    <source>
        <dbReference type="SAM" id="Phobius"/>
    </source>
</evidence>
<keyword evidence="1" id="KW-0472">Membrane</keyword>
<proteinExistence type="predicted"/>
<dbReference type="RefSeq" id="WP_153661923.1">
    <property type="nucleotide sequence ID" value="NZ_JAAIKR010000004.1"/>
</dbReference>
<reference evidence="2 3" key="1">
    <citation type="submission" date="2020-02" db="EMBL/GenBank/DDBJ databases">
        <title>Shewanella WXL01 sp. nov., a marine bacterium isolated from green algae in Luhuitou Fringing Reef (Northern South China Sea).</title>
        <authorList>
            <person name="Wang X."/>
        </authorList>
    </citation>
    <scope>NUCLEOTIDE SEQUENCE [LARGE SCALE GENOMIC DNA]</scope>
    <source>
        <strain evidence="2 3">MCCC 1A01895</strain>
    </source>
</reference>
<organism evidence="2 3">
    <name type="scientific">Shewanella intestini</name>
    <dbReference type="NCBI Taxonomy" id="2017544"/>
    <lineage>
        <taxon>Bacteria</taxon>
        <taxon>Pseudomonadati</taxon>
        <taxon>Pseudomonadota</taxon>
        <taxon>Gammaproteobacteria</taxon>
        <taxon>Alteromonadales</taxon>
        <taxon>Shewanellaceae</taxon>
        <taxon>Shewanella</taxon>
    </lineage>
</organism>
<keyword evidence="1" id="KW-1133">Transmembrane helix</keyword>
<sequence length="69" mass="7826">MKIQIIVALVFFAIFAALLPGTHYIYLANADYYMGQFVTVSAVLLMWFSLVAGFVSLFFHKLKALYQSI</sequence>
<protein>
    <submittedName>
        <fullName evidence="2">Uncharacterized protein</fullName>
    </submittedName>
</protein>
<dbReference type="EMBL" id="JAAIKR010000004">
    <property type="protein sequence ID" value="MBR9727544.1"/>
    <property type="molecule type" value="Genomic_DNA"/>
</dbReference>
<feature type="transmembrane region" description="Helical" evidence="1">
    <location>
        <begin position="33"/>
        <end position="59"/>
    </location>
</feature>
<name>A0ABS5I1I9_9GAMM</name>
<accession>A0ABS5I1I9</accession>
<feature type="transmembrane region" description="Helical" evidence="1">
    <location>
        <begin position="7"/>
        <end position="27"/>
    </location>
</feature>
<dbReference type="Proteomes" id="UP000811844">
    <property type="component" value="Unassembled WGS sequence"/>
</dbReference>